<dbReference type="PRINTS" id="PR00463">
    <property type="entry name" value="EP450I"/>
</dbReference>
<keyword evidence="4 6" id="KW-0408">Iron</keyword>
<dbReference type="InterPro" id="IPR001128">
    <property type="entry name" value="Cyt_P450"/>
</dbReference>
<reference evidence="7" key="1">
    <citation type="journal article" date="2020" name="Stud. Mycol.">
        <title>101 Dothideomycetes genomes: a test case for predicting lifestyles and emergence of pathogens.</title>
        <authorList>
            <person name="Haridas S."/>
            <person name="Albert R."/>
            <person name="Binder M."/>
            <person name="Bloem J."/>
            <person name="Labutti K."/>
            <person name="Salamov A."/>
            <person name="Andreopoulos B."/>
            <person name="Baker S."/>
            <person name="Barry K."/>
            <person name="Bills G."/>
            <person name="Bluhm B."/>
            <person name="Cannon C."/>
            <person name="Castanera R."/>
            <person name="Culley D."/>
            <person name="Daum C."/>
            <person name="Ezra D."/>
            <person name="Gonzalez J."/>
            <person name="Henrissat B."/>
            <person name="Kuo A."/>
            <person name="Liang C."/>
            <person name="Lipzen A."/>
            <person name="Lutzoni F."/>
            <person name="Magnuson J."/>
            <person name="Mondo S."/>
            <person name="Nolan M."/>
            <person name="Ohm R."/>
            <person name="Pangilinan J."/>
            <person name="Park H.-J."/>
            <person name="Ramirez L."/>
            <person name="Alfaro M."/>
            <person name="Sun H."/>
            <person name="Tritt A."/>
            <person name="Yoshinaga Y."/>
            <person name="Zwiers L.-H."/>
            <person name="Turgeon B."/>
            <person name="Goodwin S."/>
            <person name="Spatafora J."/>
            <person name="Crous P."/>
            <person name="Grigoriev I."/>
        </authorList>
    </citation>
    <scope>NUCLEOTIDE SEQUENCE</scope>
    <source>
        <strain evidence="7">CBS 122368</strain>
    </source>
</reference>
<evidence type="ECO:0000256" key="6">
    <source>
        <dbReference type="PIRSR" id="PIRSR602401-1"/>
    </source>
</evidence>
<keyword evidence="6" id="KW-0349">Heme</keyword>
<dbReference type="Pfam" id="PF00067">
    <property type="entry name" value="p450"/>
    <property type="match status" value="1"/>
</dbReference>
<comment type="similarity">
    <text evidence="1">Belongs to the cytochrome P450 family.</text>
</comment>
<accession>A0A6A6HZ61</accession>
<evidence type="ECO:0000313" key="8">
    <source>
        <dbReference type="Proteomes" id="UP000800094"/>
    </source>
</evidence>
<dbReference type="GO" id="GO:0016705">
    <property type="term" value="F:oxidoreductase activity, acting on paired donors, with incorporation or reduction of molecular oxygen"/>
    <property type="evidence" value="ECO:0007669"/>
    <property type="project" value="InterPro"/>
</dbReference>
<evidence type="ECO:0000313" key="7">
    <source>
        <dbReference type="EMBL" id="KAF2243495.1"/>
    </source>
</evidence>
<dbReference type="PANTHER" id="PTHR46300:SF2">
    <property type="entry name" value="CYTOCHROME P450 MONOOXYGENASE ALNH-RELATED"/>
    <property type="match status" value="1"/>
</dbReference>
<dbReference type="GeneID" id="54579483"/>
<evidence type="ECO:0000256" key="4">
    <source>
        <dbReference type="ARBA" id="ARBA00023004"/>
    </source>
</evidence>
<dbReference type="PANTHER" id="PTHR46300">
    <property type="entry name" value="P450, PUTATIVE (EUROFUNG)-RELATED-RELATED"/>
    <property type="match status" value="1"/>
</dbReference>
<keyword evidence="5" id="KW-0503">Monooxygenase</keyword>
<dbReference type="EMBL" id="ML987205">
    <property type="protein sequence ID" value="KAF2243495.1"/>
    <property type="molecule type" value="Genomic_DNA"/>
</dbReference>
<dbReference type="Proteomes" id="UP000800094">
    <property type="component" value="Unassembled WGS sequence"/>
</dbReference>
<evidence type="ECO:0000256" key="5">
    <source>
        <dbReference type="ARBA" id="ARBA00023033"/>
    </source>
</evidence>
<dbReference type="GO" id="GO:0004497">
    <property type="term" value="F:monooxygenase activity"/>
    <property type="evidence" value="ECO:0007669"/>
    <property type="project" value="UniProtKB-KW"/>
</dbReference>
<dbReference type="CDD" id="cd11065">
    <property type="entry name" value="CYP64-like"/>
    <property type="match status" value="1"/>
</dbReference>
<organism evidence="7 8">
    <name type="scientific">Trematosphaeria pertusa</name>
    <dbReference type="NCBI Taxonomy" id="390896"/>
    <lineage>
        <taxon>Eukaryota</taxon>
        <taxon>Fungi</taxon>
        <taxon>Dikarya</taxon>
        <taxon>Ascomycota</taxon>
        <taxon>Pezizomycotina</taxon>
        <taxon>Dothideomycetes</taxon>
        <taxon>Pleosporomycetidae</taxon>
        <taxon>Pleosporales</taxon>
        <taxon>Massarineae</taxon>
        <taxon>Trematosphaeriaceae</taxon>
        <taxon>Trematosphaeria</taxon>
    </lineage>
</organism>
<evidence type="ECO:0000256" key="1">
    <source>
        <dbReference type="ARBA" id="ARBA00010617"/>
    </source>
</evidence>
<gene>
    <name evidence="7" type="ORF">BU26DRAFT_493477</name>
</gene>
<evidence type="ECO:0000256" key="3">
    <source>
        <dbReference type="ARBA" id="ARBA00023002"/>
    </source>
</evidence>
<feature type="binding site" description="axial binding residue" evidence="6">
    <location>
        <position position="437"/>
    </location>
    <ligand>
        <name>heme</name>
        <dbReference type="ChEBI" id="CHEBI:30413"/>
    </ligand>
    <ligandPart>
        <name>Fe</name>
        <dbReference type="ChEBI" id="CHEBI:18248"/>
    </ligandPart>
</feature>
<dbReference type="InterPro" id="IPR036396">
    <property type="entry name" value="Cyt_P450_sf"/>
</dbReference>
<dbReference type="GO" id="GO:0020037">
    <property type="term" value="F:heme binding"/>
    <property type="evidence" value="ECO:0007669"/>
    <property type="project" value="InterPro"/>
</dbReference>
<dbReference type="InterPro" id="IPR050364">
    <property type="entry name" value="Cytochrome_P450_fung"/>
</dbReference>
<dbReference type="Gene3D" id="1.10.630.10">
    <property type="entry name" value="Cytochrome P450"/>
    <property type="match status" value="1"/>
</dbReference>
<dbReference type="InterPro" id="IPR002401">
    <property type="entry name" value="Cyt_P450_E_grp-I"/>
</dbReference>
<proteinExistence type="inferred from homology"/>
<dbReference type="AlphaFoldDB" id="A0A6A6HZ61"/>
<dbReference type="GO" id="GO:0005506">
    <property type="term" value="F:iron ion binding"/>
    <property type="evidence" value="ECO:0007669"/>
    <property type="project" value="InterPro"/>
</dbReference>
<protein>
    <submittedName>
        <fullName evidence="7">Cytochrome P450</fullName>
    </submittedName>
</protein>
<dbReference type="RefSeq" id="XP_033678499.1">
    <property type="nucleotide sequence ID" value="XM_033826153.1"/>
</dbReference>
<sequence length="538" mass="61639">MGILVAAVLTATLLVLYKLRNVGRRPKDFPPGPPTLPIIGNLHQMPKEKAHLQFKKWADEYGPVYSLMLGSSVMVVLSSDCAIKDLLDKRSDIYSSRPPLYIGQMLSGGLRMLLMEYGKTWRMIRGTVHNHLNIKASTSYVPYQDLENRQMLLGFLDQPQRWIDHLRRYTNSLTTQMVFGFRTTDVDDKDMHRLYTGFAGFSETLGSPEAHLLEAYPFLCHLPDALLPIKKRARELHEKELQLFLGHWLNAKKKIQDGTANPCICIDLANSQNKEHFSDPLASYISGSLLEAGSDTTWSTLVGWVQAMVLFPEVARKAQEEVDRVCGERFPMLEDEPNMQYVRGCVKESMRWMPTAILGVPHAVIRDDMYMGYRIPKGASVMWNVWGVHNDESRFPNPRVFDPTRYADDFQSAAEAAKNGDATKRDHFLFGAGRRVCQGMHIAERSLFLAYSRLLWAFNFETEKDENGEEMRVDADELTEGVFVQPKKFSVRIVKRSEERAATLRREWENVADKLDEEGQWKRVPEGMYFKEYIPLGT</sequence>
<dbReference type="SUPFAM" id="SSF48264">
    <property type="entry name" value="Cytochrome P450"/>
    <property type="match status" value="1"/>
</dbReference>
<keyword evidence="8" id="KW-1185">Reference proteome</keyword>
<name>A0A6A6HZ61_9PLEO</name>
<evidence type="ECO:0000256" key="2">
    <source>
        <dbReference type="ARBA" id="ARBA00022723"/>
    </source>
</evidence>
<comment type="cofactor">
    <cofactor evidence="6">
        <name>heme</name>
        <dbReference type="ChEBI" id="CHEBI:30413"/>
    </cofactor>
</comment>
<dbReference type="OrthoDB" id="1055148at2759"/>
<keyword evidence="3" id="KW-0560">Oxidoreductase</keyword>
<keyword evidence="2 6" id="KW-0479">Metal-binding</keyword>